<keyword evidence="2" id="KW-1133">Transmembrane helix</keyword>
<name>A0A3S5A8T2_9PLAT</name>
<feature type="compositionally biased region" description="Basic residues" evidence="1">
    <location>
        <begin position="51"/>
        <end position="62"/>
    </location>
</feature>
<organism evidence="3 4">
    <name type="scientific">Protopolystoma xenopodis</name>
    <dbReference type="NCBI Taxonomy" id="117903"/>
    <lineage>
        <taxon>Eukaryota</taxon>
        <taxon>Metazoa</taxon>
        <taxon>Spiralia</taxon>
        <taxon>Lophotrochozoa</taxon>
        <taxon>Platyhelminthes</taxon>
        <taxon>Monogenea</taxon>
        <taxon>Polyopisthocotylea</taxon>
        <taxon>Polystomatidea</taxon>
        <taxon>Polystomatidae</taxon>
        <taxon>Protopolystoma</taxon>
    </lineage>
</organism>
<evidence type="ECO:0000313" key="3">
    <source>
        <dbReference type="EMBL" id="VEL22922.1"/>
    </source>
</evidence>
<feature type="region of interest" description="Disordered" evidence="1">
    <location>
        <begin position="231"/>
        <end position="267"/>
    </location>
</feature>
<keyword evidence="2" id="KW-0472">Membrane</keyword>
<dbReference type="EMBL" id="CAAALY010059109">
    <property type="protein sequence ID" value="VEL22922.1"/>
    <property type="molecule type" value="Genomic_DNA"/>
</dbReference>
<feature type="region of interest" description="Disordered" evidence="1">
    <location>
        <begin position="1"/>
        <end position="192"/>
    </location>
</feature>
<feature type="compositionally biased region" description="Basic and acidic residues" evidence="1">
    <location>
        <begin position="33"/>
        <end position="50"/>
    </location>
</feature>
<feature type="compositionally biased region" description="Basic and acidic residues" evidence="1">
    <location>
        <begin position="86"/>
        <end position="100"/>
    </location>
</feature>
<comment type="caution">
    <text evidence="3">The sequence shown here is derived from an EMBL/GenBank/DDBJ whole genome shotgun (WGS) entry which is preliminary data.</text>
</comment>
<keyword evidence="2" id="KW-0812">Transmembrane</keyword>
<sequence length="326" mass="35687">MSPTHHSPTRTSHHKKSKAKKIQARSPVAAEKPFGDDETNIKGKSDNDDKHRKHLRHHKHHHRDDQRSSKHRSSKSHSKSPLNDGVQERVKNASDVEKRSSGRSGHKKPGTNSSGLVPAYDSSDEAASPGSSKCSIVSRKRPLAHGPMCVTNADDDIDNDYEPSNKPVISNEKTKRPVSTLPSKSSRISDSDALLHKSIGTNSSSQNESGKNVSVAESDSISSLKFAKGTAKSSWDSSDSDFDPEQLAKKEAKSARSSSRTSDTMNEKQSGNFASLFLCLTNAFDHCITPDKPQLSGYISAYLLPVVFLWTVHSLGVCYFSLIYGY</sequence>
<gene>
    <name evidence="3" type="ORF">PXEA_LOCUS16362</name>
</gene>
<protein>
    <submittedName>
        <fullName evidence="3">Uncharacterized protein</fullName>
    </submittedName>
</protein>
<proteinExistence type="predicted"/>
<keyword evidence="4" id="KW-1185">Reference proteome</keyword>
<evidence type="ECO:0000256" key="1">
    <source>
        <dbReference type="SAM" id="MobiDB-lite"/>
    </source>
</evidence>
<evidence type="ECO:0000256" key="2">
    <source>
        <dbReference type="SAM" id="Phobius"/>
    </source>
</evidence>
<feature type="compositionally biased region" description="Basic residues" evidence="1">
    <location>
        <begin position="69"/>
        <end position="78"/>
    </location>
</feature>
<dbReference type="Proteomes" id="UP000784294">
    <property type="component" value="Unassembled WGS sequence"/>
</dbReference>
<reference evidence="3" key="1">
    <citation type="submission" date="2018-11" db="EMBL/GenBank/DDBJ databases">
        <authorList>
            <consortium name="Pathogen Informatics"/>
        </authorList>
    </citation>
    <scope>NUCLEOTIDE SEQUENCE</scope>
</reference>
<evidence type="ECO:0000313" key="4">
    <source>
        <dbReference type="Proteomes" id="UP000784294"/>
    </source>
</evidence>
<feature type="transmembrane region" description="Helical" evidence="2">
    <location>
        <begin position="302"/>
        <end position="324"/>
    </location>
</feature>
<dbReference type="AlphaFoldDB" id="A0A3S5A8T2"/>
<feature type="compositionally biased region" description="Basic residues" evidence="1">
    <location>
        <begin position="7"/>
        <end position="23"/>
    </location>
</feature>
<accession>A0A3S5A8T2</accession>